<evidence type="ECO:0000256" key="3">
    <source>
        <dbReference type="SAM" id="Phobius"/>
    </source>
</evidence>
<dbReference type="EMBL" id="JACCEV010000001">
    <property type="protein sequence ID" value="NYT84187.1"/>
    <property type="molecule type" value="Genomic_DNA"/>
</dbReference>
<feature type="transmembrane region" description="Helical" evidence="3">
    <location>
        <begin position="151"/>
        <end position="169"/>
    </location>
</feature>
<feature type="transmembrane region" description="Helical" evidence="3">
    <location>
        <begin position="77"/>
        <end position="97"/>
    </location>
</feature>
<dbReference type="RefSeq" id="WP_130038627.1">
    <property type="nucleotide sequence ID" value="NZ_JACCEV010000001.1"/>
</dbReference>
<reference evidence="5 6" key="1">
    <citation type="submission" date="2020-07" db="EMBL/GenBank/DDBJ databases">
        <title>Taxonomic revisions and descriptions of new bacterial species based on genomic comparisons in the high-G+C-content subgroup of the family Alcaligenaceae.</title>
        <authorList>
            <person name="Szabo A."/>
            <person name="Felfoldi T."/>
        </authorList>
    </citation>
    <scope>NUCLEOTIDE SEQUENCE [LARGE SCALE GENOMIC DNA]</scope>
    <source>
        <strain evidence="5 6">DSM 25667</strain>
    </source>
</reference>
<feature type="transmembrane region" description="Helical" evidence="3">
    <location>
        <begin position="228"/>
        <end position="253"/>
    </location>
</feature>
<dbReference type="GO" id="GO:0006465">
    <property type="term" value="P:signal peptide processing"/>
    <property type="evidence" value="ECO:0007669"/>
    <property type="project" value="TreeGrafter"/>
</dbReference>
<dbReference type="InterPro" id="IPR050882">
    <property type="entry name" value="Prepilin_peptidase/N-MTase"/>
</dbReference>
<dbReference type="Pfam" id="PF01478">
    <property type="entry name" value="Peptidase_A24"/>
    <property type="match status" value="1"/>
</dbReference>
<dbReference type="OrthoDB" id="9789291at2"/>
<dbReference type="InterPro" id="IPR000045">
    <property type="entry name" value="Prepilin_IV_endopep_pep"/>
</dbReference>
<feature type="domain" description="Prepilin type IV endopeptidase peptidase" evidence="4">
    <location>
        <begin position="108"/>
        <end position="216"/>
    </location>
</feature>
<feature type="transmembrane region" description="Helical" evidence="3">
    <location>
        <begin position="104"/>
        <end position="119"/>
    </location>
</feature>
<gene>
    <name evidence="5" type="ORF">H0A62_01105</name>
</gene>
<evidence type="ECO:0000256" key="1">
    <source>
        <dbReference type="ARBA" id="ARBA00005801"/>
    </source>
</evidence>
<dbReference type="PANTHER" id="PTHR30487:SF0">
    <property type="entry name" value="PREPILIN LEADER PEPTIDASE_N-METHYLTRANSFERASE-RELATED"/>
    <property type="match status" value="1"/>
</dbReference>
<evidence type="ECO:0000256" key="2">
    <source>
        <dbReference type="RuleBase" id="RU003793"/>
    </source>
</evidence>
<dbReference type="PRINTS" id="PR00864">
    <property type="entry name" value="PREPILNPTASE"/>
</dbReference>
<keyword evidence="3" id="KW-0472">Membrane</keyword>
<feature type="transmembrane region" description="Helical" evidence="3">
    <location>
        <begin position="125"/>
        <end position="144"/>
    </location>
</feature>
<keyword evidence="3" id="KW-0812">Transmembrane</keyword>
<dbReference type="GO" id="GO:0004190">
    <property type="term" value="F:aspartic-type endopeptidase activity"/>
    <property type="evidence" value="ECO:0007669"/>
    <property type="project" value="InterPro"/>
</dbReference>
<dbReference type="AlphaFoldDB" id="A0A853GPU4"/>
<comment type="caution">
    <text evidence="5">The sequence shown here is derived from an EMBL/GenBank/DDBJ whole genome shotgun (WGS) entry which is preliminary data.</text>
</comment>
<evidence type="ECO:0000313" key="5">
    <source>
        <dbReference type="EMBL" id="NYT84187.1"/>
    </source>
</evidence>
<comment type="similarity">
    <text evidence="1 2">Belongs to the peptidase A24 family.</text>
</comment>
<dbReference type="Gene3D" id="1.20.120.1220">
    <property type="match status" value="1"/>
</dbReference>
<evidence type="ECO:0000313" key="6">
    <source>
        <dbReference type="Proteomes" id="UP000554144"/>
    </source>
</evidence>
<keyword evidence="6" id="KW-1185">Reference proteome</keyword>
<dbReference type="Proteomes" id="UP000554144">
    <property type="component" value="Unassembled WGS sequence"/>
</dbReference>
<proteinExistence type="inferred from homology"/>
<protein>
    <submittedName>
        <fullName evidence="5">Prepilin peptidase</fullName>
    </submittedName>
</protein>
<accession>A0A853GPU4</accession>
<feature type="transmembrane region" description="Helical" evidence="3">
    <location>
        <begin position="189"/>
        <end position="216"/>
    </location>
</feature>
<sequence>MWLQGELQLWQAGAVLAMAALGAMLGVWCAQAALVYGRLLEADAHADAGSLLAALRIASRRKPGAALADASPRVPSVVKWLSASILAIVFGAALAHYGFTPRSCLLMIAATMLLLLAHIDTNTRLLPDALTLPLLWLGLGAAWLGWANISLYDAVAGVMVGYGALWLLLQGFRLLRGIEGMGYGDLKLVAALGAWLGWQALPWVLLAACLTGIVFAMVRHKTLFPSGAYPFGPFLAAAGAAVFMAAPGLHLYFY</sequence>
<organism evidence="5 6">
    <name type="scientific">Pollutimonas harenae</name>
    <dbReference type="NCBI Taxonomy" id="657015"/>
    <lineage>
        <taxon>Bacteria</taxon>
        <taxon>Pseudomonadati</taxon>
        <taxon>Pseudomonadota</taxon>
        <taxon>Betaproteobacteria</taxon>
        <taxon>Burkholderiales</taxon>
        <taxon>Alcaligenaceae</taxon>
        <taxon>Pollutimonas</taxon>
    </lineage>
</organism>
<dbReference type="InterPro" id="IPR014032">
    <property type="entry name" value="Peptidase_A24A_bac"/>
</dbReference>
<name>A0A853GPU4_9BURK</name>
<evidence type="ECO:0000259" key="4">
    <source>
        <dbReference type="Pfam" id="PF01478"/>
    </source>
</evidence>
<dbReference type="PANTHER" id="PTHR30487">
    <property type="entry name" value="TYPE 4 PREPILIN-LIKE PROTEINS LEADER PEPTIDE-PROCESSING ENZYME"/>
    <property type="match status" value="1"/>
</dbReference>
<dbReference type="GO" id="GO:0005886">
    <property type="term" value="C:plasma membrane"/>
    <property type="evidence" value="ECO:0007669"/>
    <property type="project" value="TreeGrafter"/>
</dbReference>
<feature type="transmembrane region" description="Helical" evidence="3">
    <location>
        <begin position="12"/>
        <end position="36"/>
    </location>
</feature>
<keyword evidence="3" id="KW-1133">Transmembrane helix</keyword>